<evidence type="ECO:0000313" key="4">
    <source>
        <dbReference type="Proteomes" id="UP000290545"/>
    </source>
</evidence>
<name>A0A4V1MAH4_9BACT</name>
<evidence type="ECO:0008006" key="5">
    <source>
        <dbReference type="Google" id="ProtNLM"/>
    </source>
</evidence>
<keyword evidence="4" id="KW-1185">Reference proteome</keyword>
<evidence type="ECO:0000313" key="3">
    <source>
        <dbReference type="EMBL" id="RXK85886.1"/>
    </source>
</evidence>
<comment type="caution">
    <text evidence="3">The sequence shown here is derived from an EMBL/GenBank/DDBJ whole genome shotgun (WGS) entry which is preliminary data.</text>
</comment>
<keyword evidence="2" id="KW-0812">Transmembrane</keyword>
<feature type="region of interest" description="Disordered" evidence="1">
    <location>
        <begin position="185"/>
        <end position="223"/>
    </location>
</feature>
<protein>
    <recommendedName>
        <fullName evidence="5">CCDC81-like prokaryotic HU domain-containing protein</fullName>
    </recommendedName>
</protein>
<keyword evidence="2" id="KW-0472">Membrane</keyword>
<dbReference type="RefSeq" id="WP_129001637.1">
    <property type="nucleotide sequence ID" value="NZ_SDHZ01000001.1"/>
</dbReference>
<feature type="compositionally biased region" description="Low complexity" evidence="1">
    <location>
        <begin position="202"/>
        <end position="223"/>
    </location>
</feature>
<dbReference type="OrthoDB" id="660546at2"/>
<evidence type="ECO:0000256" key="2">
    <source>
        <dbReference type="SAM" id="Phobius"/>
    </source>
</evidence>
<keyword evidence="2" id="KW-1133">Transmembrane helix</keyword>
<organism evidence="3 4">
    <name type="scientific">Filimonas effusa</name>
    <dbReference type="NCBI Taxonomy" id="2508721"/>
    <lineage>
        <taxon>Bacteria</taxon>
        <taxon>Pseudomonadati</taxon>
        <taxon>Bacteroidota</taxon>
        <taxon>Chitinophagia</taxon>
        <taxon>Chitinophagales</taxon>
        <taxon>Chitinophagaceae</taxon>
        <taxon>Filimonas</taxon>
    </lineage>
</organism>
<feature type="transmembrane region" description="Helical" evidence="2">
    <location>
        <begin position="158"/>
        <end position="178"/>
    </location>
</feature>
<reference evidence="3 4" key="1">
    <citation type="submission" date="2019-01" db="EMBL/GenBank/DDBJ databases">
        <title>Filimonas sp. strain TTM-71.</title>
        <authorList>
            <person name="Chen W.-M."/>
        </authorList>
    </citation>
    <scope>NUCLEOTIDE SEQUENCE [LARGE SCALE GENOMIC DNA]</scope>
    <source>
        <strain evidence="3 4">TTM-71</strain>
    </source>
</reference>
<dbReference type="AlphaFoldDB" id="A0A4V1MAH4"/>
<dbReference type="Proteomes" id="UP000290545">
    <property type="component" value="Unassembled WGS sequence"/>
</dbReference>
<sequence length="314" mass="34188">MLKTSDVNKYDAFIHDFLVQHQQVTLEKIGTLQVTGDQKLPEHGTNAAPVVQFSFDRKAETDPLLLDFIAERSVKNRALVAADLSSYLEQVRQFINIGKPYVIPGIGAVFMAKSMGYEFSQQSGASFVASPMVPVSTTEHYIEADPAESGRIRKKNSLAGLAFVVLVLVIGGVAWAIYNRVKDDKGSNSVQSEQQAPPPGEQQPDTTATAVAASADTQAPGTATTAAPATQAAAGGMRSYKFVFETTASGDRARTRTAQLQSFGDPAFYDSTKLSDNSYQYRLYLKHNMNIGDSTRVKDSLRMYLDRNVTLAQD</sequence>
<evidence type="ECO:0000256" key="1">
    <source>
        <dbReference type="SAM" id="MobiDB-lite"/>
    </source>
</evidence>
<accession>A0A4V1MAH4</accession>
<dbReference type="EMBL" id="SDHZ01000001">
    <property type="protein sequence ID" value="RXK85886.1"/>
    <property type="molecule type" value="Genomic_DNA"/>
</dbReference>
<gene>
    <name evidence="3" type="ORF">ESB13_03490</name>
</gene>
<proteinExistence type="predicted"/>